<dbReference type="AlphaFoldDB" id="A0A3N6PM05"/>
<gene>
    <name evidence="2" type="ORF">EA472_04530</name>
</gene>
<dbReference type="SUPFAM" id="SSF51735">
    <property type="entry name" value="NAD(P)-binding Rossmann-fold domains"/>
    <property type="match status" value="1"/>
</dbReference>
<protein>
    <submittedName>
        <fullName evidence="2">SDR family oxidoreductase</fullName>
    </submittedName>
</protein>
<comment type="similarity">
    <text evidence="1">Belongs to the short-chain dehydrogenases/reductases (SDR) family.</text>
</comment>
<dbReference type="GO" id="GO:0016616">
    <property type="term" value="F:oxidoreductase activity, acting on the CH-OH group of donors, NAD or NADP as acceptor"/>
    <property type="evidence" value="ECO:0007669"/>
    <property type="project" value="TreeGrafter"/>
</dbReference>
<dbReference type="PANTHER" id="PTHR42760">
    <property type="entry name" value="SHORT-CHAIN DEHYDROGENASES/REDUCTASES FAMILY MEMBER"/>
    <property type="match status" value="1"/>
</dbReference>
<dbReference type="OrthoDB" id="24596at2157"/>
<name>A0A3N6PM05_NATCH</name>
<dbReference type="PRINTS" id="PR00080">
    <property type="entry name" value="SDRFAMILY"/>
</dbReference>
<dbReference type="InterPro" id="IPR020904">
    <property type="entry name" value="Sc_DH/Rdtase_CS"/>
</dbReference>
<evidence type="ECO:0000313" key="2">
    <source>
        <dbReference type="EMBL" id="RQH02570.1"/>
    </source>
</evidence>
<dbReference type="NCBIfam" id="NF005559">
    <property type="entry name" value="PRK07231.1"/>
    <property type="match status" value="1"/>
</dbReference>
<dbReference type="InterPro" id="IPR036291">
    <property type="entry name" value="NAD(P)-bd_dom_sf"/>
</dbReference>
<keyword evidence="3" id="KW-1185">Reference proteome</keyword>
<dbReference type="FunFam" id="3.40.50.720:FF:000084">
    <property type="entry name" value="Short-chain dehydrogenase reductase"/>
    <property type="match status" value="1"/>
</dbReference>
<sequence length="276" mass="29209">MDVNALHGDTAIVTGGSSGIGRSIATRFADEGATVVIADVDQDGGEKTVELIEESGNDATFVPTDVTDESHVSSLVETVETRYGGADVLVNNAGGATTYDRIDEIDPETWRLDLERNLTGTFLCTRAVLSGMVDRRSGSIVHMSSINGLTGIGLPAYTAAKSGILGFSRLVATQYGVHGIRSNAICPGTIVTEQRKAEMEEHGGETAREVWLDQYALERLGEPDDVADAAVFLASDRSSFVTGTEIVVDGGLLAGVDLRVQRSIYGIDDLKNRGGE</sequence>
<comment type="caution">
    <text evidence="2">The sequence shown here is derived from an EMBL/GenBank/DDBJ whole genome shotgun (WGS) entry which is preliminary data.</text>
</comment>
<dbReference type="EMBL" id="REFZ01000002">
    <property type="protein sequence ID" value="RQH02570.1"/>
    <property type="molecule type" value="Genomic_DNA"/>
</dbReference>
<accession>A0A3N6PM05</accession>
<dbReference type="PROSITE" id="PS00061">
    <property type="entry name" value="ADH_SHORT"/>
    <property type="match status" value="1"/>
</dbReference>
<dbReference type="PRINTS" id="PR00081">
    <property type="entry name" value="GDHRDH"/>
</dbReference>
<dbReference type="Proteomes" id="UP000281431">
    <property type="component" value="Unassembled WGS sequence"/>
</dbReference>
<organism evidence="2 3">
    <name type="scientific">Natrarchaeobius chitinivorans</name>
    <dbReference type="NCBI Taxonomy" id="1679083"/>
    <lineage>
        <taxon>Archaea</taxon>
        <taxon>Methanobacteriati</taxon>
        <taxon>Methanobacteriota</taxon>
        <taxon>Stenosarchaea group</taxon>
        <taxon>Halobacteria</taxon>
        <taxon>Halobacteriales</taxon>
        <taxon>Natrialbaceae</taxon>
        <taxon>Natrarchaeobius</taxon>
    </lineage>
</organism>
<dbReference type="InterPro" id="IPR002347">
    <property type="entry name" value="SDR_fam"/>
</dbReference>
<dbReference type="Gene3D" id="3.40.50.720">
    <property type="entry name" value="NAD(P)-binding Rossmann-like Domain"/>
    <property type="match status" value="1"/>
</dbReference>
<reference evidence="2 3" key="1">
    <citation type="submission" date="2018-10" db="EMBL/GenBank/DDBJ databases">
        <title>Natrarchaeobius chitinivorans gen. nov., sp. nov., and Natrarchaeobius haloalkaliphilus sp. nov., alkaliphilic, chitin-utilizing haloarchaea from hypersaline alkaline lakes.</title>
        <authorList>
            <person name="Sorokin D.Y."/>
            <person name="Elcheninov A.G."/>
            <person name="Kostrikina N.A."/>
            <person name="Bale N.J."/>
            <person name="Sinninghe Damste J.S."/>
            <person name="Khijniak T.V."/>
            <person name="Kublanov I.V."/>
            <person name="Toshchakov S.V."/>
        </authorList>
    </citation>
    <scope>NUCLEOTIDE SEQUENCE [LARGE SCALE GENOMIC DNA]</scope>
    <source>
        <strain evidence="2 3">AArcht7</strain>
    </source>
</reference>
<dbReference type="Pfam" id="PF13561">
    <property type="entry name" value="adh_short_C2"/>
    <property type="match status" value="1"/>
</dbReference>
<evidence type="ECO:0000256" key="1">
    <source>
        <dbReference type="ARBA" id="ARBA00006484"/>
    </source>
</evidence>
<proteinExistence type="inferred from homology"/>
<dbReference type="CDD" id="cd05233">
    <property type="entry name" value="SDR_c"/>
    <property type="match status" value="1"/>
</dbReference>
<evidence type="ECO:0000313" key="3">
    <source>
        <dbReference type="Proteomes" id="UP000281431"/>
    </source>
</evidence>